<accession>A0A068EEN1</accession>
<keyword evidence="3" id="KW-1162">Viral penetration into host cytoplasm</keyword>
<keyword evidence="8 12" id="KW-1133">Transmembrane helix</keyword>
<evidence type="ECO:0000256" key="4">
    <source>
        <dbReference type="ARBA" id="ARBA00022692"/>
    </source>
</evidence>
<evidence type="ECO:0000256" key="3">
    <source>
        <dbReference type="ARBA" id="ARBA00022595"/>
    </source>
</evidence>
<keyword evidence="2" id="KW-1168">Fusion of virus membrane with host membrane</keyword>
<evidence type="ECO:0000256" key="11">
    <source>
        <dbReference type="ARBA" id="ARBA00023296"/>
    </source>
</evidence>
<name>A0A068EEN1_9POXV</name>
<sequence length="190" mass="21957">MGNEVELSVHGIELNYARNNVTKNIRYAKVSTLIFFFLLLVISVVLFFFQISNNSIFVTLSKYTRIKNNLSSWKPLVIQKSKINSELGKHVALNRQDLMRFKCVDFGSYFLPVRLNNNNFLPEAVRRGDGDGWMVKKAGKYDPAAEQYCDFILDRYKDTITCGDQMFNTLGYSGYFESGHWCQTFLDLVK</sequence>
<evidence type="ECO:0000256" key="6">
    <source>
        <dbReference type="ARBA" id="ARBA00022921"/>
    </source>
</evidence>
<evidence type="ECO:0000256" key="2">
    <source>
        <dbReference type="ARBA" id="ARBA00022506"/>
    </source>
</evidence>
<evidence type="ECO:0000256" key="9">
    <source>
        <dbReference type="ARBA" id="ARBA00023136"/>
    </source>
</evidence>
<dbReference type="KEGG" id="vg:19737865"/>
<dbReference type="Proteomes" id="UP000101521">
    <property type="component" value="Segment"/>
</dbReference>
<proteinExistence type="predicted"/>
<evidence type="ECO:0000256" key="7">
    <source>
        <dbReference type="ARBA" id="ARBA00022968"/>
    </source>
</evidence>
<keyword evidence="14" id="KW-1185">Reference proteome</keyword>
<protein>
    <submittedName>
        <fullName evidence="13">Uncharacterized protein</fullName>
    </submittedName>
</protein>
<keyword evidence="6" id="KW-0426">Late protein</keyword>
<comment type="subcellular location">
    <subcellularLocation>
        <location evidence="1">Virion membrane</location>
        <topology evidence="1">Single-pass type III membrane protein</topology>
    </subcellularLocation>
</comment>
<keyword evidence="11" id="KW-1160">Virus entry into host cell</keyword>
<keyword evidence="5" id="KW-0946">Virion</keyword>
<organism evidence="13 14">
    <name type="scientific">Pigeonpox virus</name>
    <dbReference type="NCBI Taxonomy" id="10264"/>
    <lineage>
        <taxon>Viruses</taxon>
        <taxon>Varidnaviria</taxon>
        <taxon>Bamfordvirae</taxon>
        <taxon>Nucleocytoviricota</taxon>
        <taxon>Pokkesviricetes</taxon>
        <taxon>Chitovirales</taxon>
        <taxon>Poxviridae</taxon>
        <taxon>Chordopoxvirinae</taxon>
        <taxon>Avipoxvirus</taxon>
        <taxon>Avipoxvirus pigeonpox</taxon>
    </lineage>
</organism>
<dbReference type="InterPro" id="IPR005023">
    <property type="entry name" value="Pox_LP_H2"/>
</dbReference>
<reference evidence="13 14" key="1">
    <citation type="journal article" date="2014" name="BMC Genomics">
        <title>The complete genome sequences of poxviruses isolated from a penguin and a pigeon in South Africa and comparison to other sequenced avipoxviruses.</title>
        <authorList>
            <person name="Offerman K."/>
            <person name="Carulei O."/>
            <person name="van der Walt A.P."/>
            <person name="Douglass N."/>
            <person name="Williamson A.L."/>
        </authorList>
    </citation>
    <scope>NUCLEOTIDE SEQUENCE [LARGE SCALE GENOMIC DNA]</scope>
    <source>
        <strain evidence="13">FeP2</strain>
    </source>
</reference>
<dbReference type="GO" id="GO:0039663">
    <property type="term" value="P:membrane fusion involved in viral entry into host cell"/>
    <property type="evidence" value="ECO:0007669"/>
    <property type="project" value="UniProtKB-KW"/>
</dbReference>
<dbReference type="GO" id="GO:0046718">
    <property type="term" value="P:symbiont entry into host cell"/>
    <property type="evidence" value="ECO:0007669"/>
    <property type="project" value="UniProtKB-KW"/>
</dbReference>
<evidence type="ECO:0000256" key="8">
    <source>
        <dbReference type="ARBA" id="ARBA00022989"/>
    </source>
</evidence>
<evidence type="ECO:0000256" key="1">
    <source>
        <dbReference type="ARBA" id="ARBA00004462"/>
    </source>
</evidence>
<evidence type="ECO:0000313" key="13">
    <source>
        <dbReference type="EMBL" id="AID46646.1"/>
    </source>
</evidence>
<dbReference type="GO" id="GO:0055036">
    <property type="term" value="C:virion membrane"/>
    <property type="evidence" value="ECO:0007669"/>
    <property type="project" value="UniProtKB-SubCell"/>
</dbReference>
<keyword evidence="9 12" id="KW-0472">Membrane</keyword>
<keyword evidence="10" id="KW-1015">Disulfide bond</keyword>
<feature type="transmembrane region" description="Helical" evidence="12">
    <location>
        <begin position="33"/>
        <end position="51"/>
    </location>
</feature>
<dbReference type="RefSeq" id="YP_009046370.1">
    <property type="nucleotide sequence ID" value="NC_024447.1"/>
</dbReference>
<evidence type="ECO:0000256" key="12">
    <source>
        <dbReference type="SAM" id="Phobius"/>
    </source>
</evidence>
<dbReference type="GeneID" id="19737865"/>
<dbReference type="Pfam" id="PF03356">
    <property type="entry name" value="Pox_LP_H2"/>
    <property type="match status" value="1"/>
</dbReference>
<evidence type="ECO:0000313" key="14">
    <source>
        <dbReference type="Proteomes" id="UP000101521"/>
    </source>
</evidence>
<evidence type="ECO:0000256" key="10">
    <source>
        <dbReference type="ARBA" id="ARBA00023157"/>
    </source>
</evidence>
<evidence type="ECO:0000256" key="5">
    <source>
        <dbReference type="ARBA" id="ARBA00022844"/>
    </source>
</evidence>
<gene>
    <name evidence="13" type="ORF">fep_140</name>
</gene>
<dbReference type="EMBL" id="KJ801920">
    <property type="protein sequence ID" value="AID46646.1"/>
    <property type="molecule type" value="Genomic_DNA"/>
</dbReference>
<keyword evidence="7" id="KW-0735">Signal-anchor</keyword>
<keyword evidence="4 12" id="KW-0812">Transmembrane</keyword>